<dbReference type="Pfam" id="PF12796">
    <property type="entry name" value="Ank_2"/>
    <property type="match status" value="1"/>
</dbReference>
<protein>
    <recommendedName>
        <fullName evidence="4">RxLR effector protein</fullName>
    </recommendedName>
</protein>
<organism evidence="2 3">
    <name type="scientific">Phytophthora pseudosyringae</name>
    <dbReference type="NCBI Taxonomy" id="221518"/>
    <lineage>
        <taxon>Eukaryota</taxon>
        <taxon>Sar</taxon>
        <taxon>Stramenopiles</taxon>
        <taxon>Oomycota</taxon>
        <taxon>Peronosporomycetes</taxon>
        <taxon>Peronosporales</taxon>
        <taxon>Peronosporaceae</taxon>
        <taxon>Phytophthora</taxon>
    </lineage>
</organism>
<comment type="caution">
    <text evidence="2">The sequence shown here is derived from an EMBL/GenBank/DDBJ whole genome shotgun (WGS) entry which is preliminary data.</text>
</comment>
<keyword evidence="3" id="KW-1185">Reference proteome</keyword>
<dbReference type="PANTHER" id="PTHR46586:SF3">
    <property type="entry name" value="ANKYRIN REPEAT-CONTAINING PROTEIN"/>
    <property type="match status" value="1"/>
</dbReference>
<dbReference type="AlphaFoldDB" id="A0A8T1VAW0"/>
<name>A0A8T1VAW0_9STRA</name>
<dbReference type="PANTHER" id="PTHR46586">
    <property type="entry name" value="ANKYRIN REPEAT-CONTAINING PROTEIN"/>
    <property type="match status" value="1"/>
</dbReference>
<proteinExistence type="predicted"/>
<accession>A0A8T1VAW0</accession>
<reference evidence="2" key="1">
    <citation type="submission" date="2021-02" db="EMBL/GenBank/DDBJ databases">
        <authorList>
            <person name="Palmer J.M."/>
        </authorList>
    </citation>
    <scope>NUCLEOTIDE SEQUENCE</scope>
    <source>
        <strain evidence="2">SCRP734</strain>
    </source>
</reference>
<dbReference type="EMBL" id="JAGDFM010000640">
    <property type="protein sequence ID" value="KAG7376684.1"/>
    <property type="molecule type" value="Genomic_DNA"/>
</dbReference>
<dbReference type="InterPro" id="IPR052050">
    <property type="entry name" value="SecEffector_AnkRepeat"/>
</dbReference>
<evidence type="ECO:0008006" key="4">
    <source>
        <dbReference type="Google" id="ProtNLM"/>
    </source>
</evidence>
<feature type="signal peptide" evidence="1">
    <location>
        <begin position="1"/>
        <end position="20"/>
    </location>
</feature>
<keyword evidence="1" id="KW-0732">Signal</keyword>
<feature type="chain" id="PRO_5035830042" description="RxLR effector protein" evidence="1">
    <location>
        <begin position="21"/>
        <end position="218"/>
    </location>
</feature>
<evidence type="ECO:0000256" key="1">
    <source>
        <dbReference type="SAM" id="SignalP"/>
    </source>
</evidence>
<dbReference type="InterPro" id="IPR002110">
    <property type="entry name" value="Ankyrin_rpt"/>
</dbReference>
<dbReference type="Proteomes" id="UP000694044">
    <property type="component" value="Unassembled WGS sequence"/>
</dbReference>
<evidence type="ECO:0000313" key="3">
    <source>
        <dbReference type="Proteomes" id="UP000694044"/>
    </source>
</evidence>
<gene>
    <name evidence="2" type="ORF">PHYPSEUDO_012922</name>
</gene>
<sequence>MAPILLQVVALVLRPHPSVAAHAQIGPLVSNFLGPSSHLSLHEAAAFGSIRLLDWIWDFSPTSERLLKLLPVVDKGDLDLIKRLAKIHDRKKKKEDWPTGHVVVEGLKKGSLYGNLLNDAAEGGHVEVMRYVYNLGFTDNHAEALLAATRAGHLSCVKWLLEHLDSYDEYHSADSVVVEAAKNGQLEILKFFHSLASSSHAPGKNKLKRRKTEQTIEW</sequence>
<evidence type="ECO:0000313" key="2">
    <source>
        <dbReference type="EMBL" id="KAG7376684.1"/>
    </source>
</evidence>
<dbReference type="OrthoDB" id="116738at2759"/>